<feature type="transmembrane region" description="Helical" evidence="1">
    <location>
        <begin position="71"/>
        <end position="91"/>
    </location>
</feature>
<evidence type="ECO:0000256" key="1">
    <source>
        <dbReference type="SAM" id="Phobius"/>
    </source>
</evidence>
<organism evidence="2 3">
    <name type="scientific">Tuber aestivum</name>
    <name type="common">summer truffle</name>
    <dbReference type="NCBI Taxonomy" id="59557"/>
    <lineage>
        <taxon>Eukaryota</taxon>
        <taxon>Fungi</taxon>
        <taxon>Dikarya</taxon>
        <taxon>Ascomycota</taxon>
        <taxon>Pezizomycotina</taxon>
        <taxon>Pezizomycetes</taxon>
        <taxon>Pezizales</taxon>
        <taxon>Tuberaceae</taxon>
        <taxon>Tuber</taxon>
    </lineage>
</organism>
<reference evidence="2" key="1">
    <citation type="submission" date="2015-10" db="EMBL/GenBank/DDBJ databases">
        <authorList>
            <person name="Regsiter A."/>
            <person name="william w."/>
        </authorList>
    </citation>
    <scope>NUCLEOTIDE SEQUENCE</scope>
    <source>
        <strain evidence="2">Montdore</strain>
    </source>
</reference>
<proteinExistence type="predicted"/>
<keyword evidence="1" id="KW-1133">Transmembrane helix</keyword>
<accession>A0A292PSH4</accession>
<evidence type="ECO:0000313" key="2">
    <source>
        <dbReference type="EMBL" id="CUS09423.1"/>
    </source>
</evidence>
<feature type="transmembrane region" description="Helical" evidence="1">
    <location>
        <begin position="39"/>
        <end position="59"/>
    </location>
</feature>
<dbReference type="AlphaFoldDB" id="A0A292PSH4"/>
<evidence type="ECO:0000313" key="3">
    <source>
        <dbReference type="Proteomes" id="UP001412239"/>
    </source>
</evidence>
<dbReference type="Proteomes" id="UP001412239">
    <property type="component" value="Unassembled WGS sequence"/>
</dbReference>
<gene>
    <name evidence="2" type="ORF">GSTUAT00006455001</name>
</gene>
<keyword evidence="1" id="KW-0812">Transmembrane</keyword>
<sequence>MFVRCSSTDCGREVPRNGMDRCEPLFGKRNKERMFEIKLVVCVSVCVHSGGVLSCYHGFPLLYFNSAHIQSTVRVIIIMIIGIGIPVFQPVELPSCVEQKKIKKIK</sequence>
<keyword evidence="3" id="KW-1185">Reference proteome</keyword>
<keyword evidence="1" id="KW-0472">Membrane</keyword>
<name>A0A292PSH4_9PEZI</name>
<protein>
    <submittedName>
        <fullName evidence="2">Uncharacterized protein</fullName>
    </submittedName>
</protein>
<dbReference type="EMBL" id="LN891082">
    <property type="protein sequence ID" value="CUS09423.1"/>
    <property type="molecule type" value="Genomic_DNA"/>
</dbReference>